<protein>
    <recommendedName>
        <fullName evidence="5">SAM domain-containing protein</fullName>
    </recommendedName>
</protein>
<feature type="coiled-coil region" evidence="1">
    <location>
        <begin position="550"/>
        <end position="580"/>
    </location>
</feature>
<feature type="compositionally biased region" description="Low complexity" evidence="2">
    <location>
        <begin position="176"/>
        <end position="218"/>
    </location>
</feature>
<feature type="region of interest" description="Disordered" evidence="2">
    <location>
        <begin position="440"/>
        <end position="480"/>
    </location>
</feature>
<feature type="region of interest" description="Disordered" evidence="2">
    <location>
        <begin position="613"/>
        <end position="638"/>
    </location>
</feature>
<feature type="compositionally biased region" description="Low complexity" evidence="2">
    <location>
        <begin position="394"/>
        <end position="412"/>
    </location>
</feature>
<feature type="region of interest" description="Disordered" evidence="2">
    <location>
        <begin position="69"/>
        <end position="114"/>
    </location>
</feature>
<dbReference type="AlphaFoldDB" id="A0A2K3E757"/>
<evidence type="ECO:0000313" key="3">
    <source>
        <dbReference type="EMBL" id="PNW88629.1"/>
    </source>
</evidence>
<feature type="region of interest" description="Disordered" evidence="2">
    <location>
        <begin position="506"/>
        <end position="527"/>
    </location>
</feature>
<dbReference type="InterPro" id="IPR013761">
    <property type="entry name" value="SAM/pointed_sf"/>
</dbReference>
<evidence type="ECO:0000313" key="4">
    <source>
        <dbReference type="Proteomes" id="UP000006906"/>
    </source>
</evidence>
<feature type="compositionally biased region" description="Low complexity" evidence="2">
    <location>
        <begin position="266"/>
        <end position="290"/>
    </location>
</feature>
<organism evidence="3 4">
    <name type="scientific">Chlamydomonas reinhardtii</name>
    <name type="common">Chlamydomonas smithii</name>
    <dbReference type="NCBI Taxonomy" id="3055"/>
    <lineage>
        <taxon>Eukaryota</taxon>
        <taxon>Viridiplantae</taxon>
        <taxon>Chlorophyta</taxon>
        <taxon>core chlorophytes</taxon>
        <taxon>Chlorophyceae</taxon>
        <taxon>CS clade</taxon>
        <taxon>Chlamydomonadales</taxon>
        <taxon>Chlamydomonadaceae</taxon>
        <taxon>Chlamydomonas</taxon>
    </lineage>
</organism>
<dbReference type="GO" id="GO:0003714">
    <property type="term" value="F:transcription corepressor activity"/>
    <property type="evidence" value="ECO:0000318"/>
    <property type="project" value="GO_Central"/>
</dbReference>
<dbReference type="InParanoid" id="A0A2K3E757"/>
<dbReference type="GO" id="GO:0005634">
    <property type="term" value="C:nucleus"/>
    <property type="evidence" value="ECO:0000318"/>
    <property type="project" value="GO_Central"/>
</dbReference>
<feature type="region of interest" description="Disordered" evidence="2">
    <location>
        <begin position="754"/>
        <end position="774"/>
    </location>
</feature>
<gene>
    <name evidence="3" type="ORF">CHLRE_01g037751v5</name>
</gene>
<feature type="compositionally biased region" description="Low complexity" evidence="2">
    <location>
        <begin position="79"/>
        <end position="91"/>
    </location>
</feature>
<sequence>MTGNSLRAWLQYLRIDKYHDQLARAGHDARSVAQLDDSALAALGLPLGPRKKIRLNAGLILQSCESSAATSGPSAARTPSQQQPADPAAAAGCLHTGQPPQQQQSGLGTAGSAGGQAAPLACELWMGALMAPRPAPPAPAVGGPRPQSGPIYGHGHPPPTHPPNQHQHLQQHLHQHGQQPQQCGHQRQGHVPIPAAAAGAQTAAPAAHARPQGHAQAQTSSWSQPHPHEQQPHQPQQQQQQQQQQQHHQQQQPTASCLPLTSSSMPGVVRPHSGGSSRSRPGPGSASQPGVQAGPAQPSDSWTSRPPSPNPTAPQAAAVAAAVAAPTWEVGASVRPGPRGDPLSRVHAPPPPSRSASPSTSAGRSAPASPPPQPAAAASANGFGRYGVTEAQRPASSGTAAATAASAGAEGAPSPPPPPSALVLAEQRALTELYSYPYRSSAGAHGRRQPGLHGRPGQGHVRGAIPPREAPRPARPPALLPAGRALPVLKRSRSWDGSCLVRTGAPAQSAVSGGAARPEPGASGQLPEGQDLYAAAASAGPVEVDFGPLKMEAAEAAVAARQRRQQVQEQRQQQEQAERLLHVVLEGVAGRAVAGGALQAPARQALASAGAGAGCSAASGAGRPRQAQATGAGTGATAAATPGAATAVAAAAAASSLLDDPRNFETPELLALLLQEDRAAAEAADAAAAAALAAAEEAEAASEQAGEAGGAAGAQPTREQRQARLRALREEVAATERLLDTLRAMVAEEERALGAETGGPGGQGGGRAGGAGSGVGAGAGRSAGVAAGGELLRVDAGRGWSGSTPAFDAGTEAQLWQEDAPTQVWGVGEDMLLTERLGLLAD</sequence>
<dbReference type="GeneID" id="5715504"/>
<dbReference type="KEGG" id="cre:CHLRE_01g037751v5"/>
<feature type="compositionally biased region" description="Low complexity" evidence="2">
    <location>
        <begin position="354"/>
        <end position="367"/>
    </location>
</feature>
<dbReference type="OrthoDB" id="553165at2759"/>
<dbReference type="RefSeq" id="XP_042928663.1">
    <property type="nucleotide sequence ID" value="XM_043058749.1"/>
</dbReference>
<accession>A0A2K3E757</accession>
<feature type="compositionally biased region" description="Low complexity" evidence="2">
    <location>
        <begin position="232"/>
        <end position="253"/>
    </location>
</feature>
<evidence type="ECO:0000256" key="2">
    <source>
        <dbReference type="SAM" id="MobiDB-lite"/>
    </source>
</evidence>
<dbReference type="Gene3D" id="1.10.150.50">
    <property type="entry name" value="Transcription Factor, Ets-1"/>
    <property type="match status" value="1"/>
</dbReference>
<dbReference type="Gramene" id="PNW88629">
    <property type="protein sequence ID" value="PNW88629"/>
    <property type="gene ID" value="CHLRE_01g037751v5"/>
</dbReference>
<reference evidence="3 4" key="1">
    <citation type="journal article" date="2007" name="Science">
        <title>The Chlamydomonas genome reveals the evolution of key animal and plant functions.</title>
        <authorList>
            <person name="Merchant S.S."/>
            <person name="Prochnik S.E."/>
            <person name="Vallon O."/>
            <person name="Harris E.H."/>
            <person name="Karpowicz S.J."/>
            <person name="Witman G.B."/>
            <person name="Terry A."/>
            <person name="Salamov A."/>
            <person name="Fritz-Laylin L.K."/>
            <person name="Marechal-Drouard L."/>
            <person name="Marshall W.F."/>
            <person name="Qu L.H."/>
            <person name="Nelson D.R."/>
            <person name="Sanderfoot A.A."/>
            <person name="Spalding M.H."/>
            <person name="Kapitonov V.V."/>
            <person name="Ren Q."/>
            <person name="Ferris P."/>
            <person name="Lindquist E."/>
            <person name="Shapiro H."/>
            <person name="Lucas S.M."/>
            <person name="Grimwood J."/>
            <person name="Schmutz J."/>
            <person name="Cardol P."/>
            <person name="Cerutti H."/>
            <person name="Chanfreau G."/>
            <person name="Chen C.L."/>
            <person name="Cognat V."/>
            <person name="Croft M.T."/>
            <person name="Dent R."/>
            <person name="Dutcher S."/>
            <person name="Fernandez E."/>
            <person name="Fukuzawa H."/>
            <person name="Gonzalez-Ballester D."/>
            <person name="Gonzalez-Halphen D."/>
            <person name="Hallmann A."/>
            <person name="Hanikenne M."/>
            <person name="Hippler M."/>
            <person name="Inwood W."/>
            <person name="Jabbari K."/>
            <person name="Kalanon M."/>
            <person name="Kuras R."/>
            <person name="Lefebvre P.A."/>
            <person name="Lemaire S.D."/>
            <person name="Lobanov A.V."/>
            <person name="Lohr M."/>
            <person name="Manuell A."/>
            <person name="Meier I."/>
            <person name="Mets L."/>
            <person name="Mittag M."/>
            <person name="Mittelmeier T."/>
            <person name="Moroney J.V."/>
            <person name="Moseley J."/>
            <person name="Napoli C."/>
            <person name="Nedelcu A.M."/>
            <person name="Niyogi K."/>
            <person name="Novoselov S.V."/>
            <person name="Paulsen I.T."/>
            <person name="Pazour G."/>
            <person name="Purton S."/>
            <person name="Ral J.P."/>
            <person name="Riano-Pachon D.M."/>
            <person name="Riekhof W."/>
            <person name="Rymarquis L."/>
            <person name="Schroda M."/>
            <person name="Stern D."/>
            <person name="Umen J."/>
            <person name="Willows R."/>
            <person name="Wilson N."/>
            <person name="Zimmer S.L."/>
            <person name="Allmer J."/>
            <person name="Balk J."/>
            <person name="Bisova K."/>
            <person name="Chen C.J."/>
            <person name="Elias M."/>
            <person name="Gendler K."/>
            <person name="Hauser C."/>
            <person name="Lamb M.R."/>
            <person name="Ledford H."/>
            <person name="Long J.C."/>
            <person name="Minagawa J."/>
            <person name="Page M.D."/>
            <person name="Pan J."/>
            <person name="Pootakham W."/>
            <person name="Roje S."/>
            <person name="Rose A."/>
            <person name="Stahlberg E."/>
            <person name="Terauchi A.M."/>
            <person name="Yang P."/>
            <person name="Ball S."/>
            <person name="Bowler C."/>
            <person name="Dieckmann C.L."/>
            <person name="Gladyshev V.N."/>
            <person name="Green P."/>
            <person name="Jorgensen R."/>
            <person name="Mayfield S."/>
            <person name="Mueller-Roeber B."/>
            <person name="Rajamani S."/>
            <person name="Sayre R.T."/>
            <person name="Brokstein P."/>
            <person name="Dubchak I."/>
            <person name="Goodstein D."/>
            <person name="Hornick L."/>
            <person name="Huang Y.W."/>
            <person name="Jhaveri J."/>
            <person name="Luo Y."/>
            <person name="Martinez D."/>
            <person name="Ngau W.C."/>
            <person name="Otillar B."/>
            <person name="Poliakov A."/>
            <person name="Porter A."/>
            <person name="Szajkowski L."/>
            <person name="Werner G."/>
            <person name="Zhou K."/>
            <person name="Grigoriev I.V."/>
            <person name="Rokhsar D.S."/>
            <person name="Grossman A.R."/>
        </authorList>
    </citation>
    <scope>NUCLEOTIDE SEQUENCE [LARGE SCALE GENOMIC DNA]</scope>
    <source>
        <strain evidence="4">CC-503</strain>
    </source>
</reference>
<feature type="compositionally biased region" description="Gly residues" evidence="2">
    <location>
        <begin position="756"/>
        <end position="774"/>
    </location>
</feature>
<proteinExistence type="predicted"/>
<name>A0A2K3E757_CHLRE</name>
<keyword evidence="4" id="KW-1185">Reference proteome</keyword>
<feature type="region of interest" description="Disordered" evidence="2">
    <location>
        <begin position="136"/>
        <end position="426"/>
    </location>
</feature>
<dbReference type="EMBL" id="CM008962">
    <property type="protein sequence ID" value="PNW88629.1"/>
    <property type="molecule type" value="Genomic_DNA"/>
</dbReference>
<dbReference type="Proteomes" id="UP000006906">
    <property type="component" value="Chromosome 1"/>
</dbReference>
<evidence type="ECO:0000256" key="1">
    <source>
        <dbReference type="SAM" id="Coils"/>
    </source>
</evidence>
<feature type="compositionally biased region" description="Low complexity" evidence="2">
    <location>
        <begin position="316"/>
        <end position="325"/>
    </location>
</feature>
<keyword evidence="1" id="KW-0175">Coiled coil</keyword>
<dbReference type="SUPFAM" id="SSF47769">
    <property type="entry name" value="SAM/Pointed domain"/>
    <property type="match status" value="1"/>
</dbReference>
<dbReference type="ExpressionAtlas" id="A0A2K3E757">
    <property type="expression patterns" value="differential"/>
</dbReference>
<evidence type="ECO:0008006" key="5">
    <source>
        <dbReference type="Google" id="ProtNLM"/>
    </source>
</evidence>
<feature type="region of interest" description="Disordered" evidence="2">
    <location>
        <begin position="701"/>
        <end position="724"/>
    </location>
</feature>